<proteinExistence type="predicted"/>
<evidence type="ECO:0000256" key="4">
    <source>
        <dbReference type="ARBA" id="ARBA00022737"/>
    </source>
</evidence>
<feature type="region of interest" description="Disordered" evidence="8">
    <location>
        <begin position="601"/>
        <end position="622"/>
    </location>
</feature>
<dbReference type="GO" id="GO:0005874">
    <property type="term" value="C:microtubule"/>
    <property type="evidence" value="ECO:0007669"/>
    <property type="project" value="UniProtKB-KW"/>
</dbReference>
<protein>
    <recommendedName>
        <fullName evidence="9">CAP-Gly domain-containing protein</fullName>
    </recommendedName>
</protein>
<accession>A0A0D2ALD9</accession>
<feature type="region of interest" description="Disordered" evidence="8">
    <location>
        <begin position="1"/>
        <end position="23"/>
    </location>
</feature>
<dbReference type="Proteomes" id="UP000053259">
    <property type="component" value="Unassembled WGS sequence"/>
</dbReference>
<name>A0A0D2ALD9_9PEZI</name>
<keyword evidence="11" id="KW-1185">Reference proteome</keyword>
<evidence type="ECO:0000256" key="7">
    <source>
        <dbReference type="SAM" id="Coils"/>
    </source>
</evidence>
<keyword evidence="2" id="KW-0963">Cytoplasm</keyword>
<feature type="compositionally biased region" description="Polar residues" evidence="8">
    <location>
        <begin position="1"/>
        <end position="10"/>
    </location>
</feature>
<dbReference type="SMART" id="SM01052">
    <property type="entry name" value="CAP_GLY"/>
    <property type="match status" value="1"/>
</dbReference>
<evidence type="ECO:0000256" key="5">
    <source>
        <dbReference type="ARBA" id="ARBA00023054"/>
    </source>
</evidence>
<feature type="domain" description="CAP-Gly" evidence="9">
    <location>
        <begin position="85"/>
        <end position="131"/>
    </location>
</feature>
<feature type="compositionally biased region" description="Low complexity" evidence="8">
    <location>
        <begin position="260"/>
        <end position="283"/>
    </location>
</feature>
<keyword evidence="5 7" id="KW-0175">Coiled coil</keyword>
<comment type="subcellular location">
    <subcellularLocation>
        <location evidence="1">Cytoplasm</location>
        <location evidence="1">Cytoskeleton</location>
    </subcellularLocation>
</comment>
<dbReference type="InterPro" id="IPR000938">
    <property type="entry name" value="CAP-Gly_domain"/>
</dbReference>
<dbReference type="PROSITE" id="PS50245">
    <property type="entry name" value="CAP_GLY_2"/>
    <property type="match status" value="1"/>
</dbReference>
<organism evidence="10 11">
    <name type="scientific">Verruconis gallopava</name>
    <dbReference type="NCBI Taxonomy" id="253628"/>
    <lineage>
        <taxon>Eukaryota</taxon>
        <taxon>Fungi</taxon>
        <taxon>Dikarya</taxon>
        <taxon>Ascomycota</taxon>
        <taxon>Pezizomycotina</taxon>
        <taxon>Dothideomycetes</taxon>
        <taxon>Pleosporomycetidae</taxon>
        <taxon>Venturiales</taxon>
        <taxon>Sympoventuriaceae</taxon>
        <taxon>Verruconis</taxon>
    </lineage>
</organism>
<dbReference type="InterPro" id="IPR036859">
    <property type="entry name" value="CAP-Gly_dom_sf"/>
</dbReference>
<dbReference type="EMBL" id="KN847532">
    <property type="protein sequence ID" value="KIW07573.1"/>
    <property type="molecule type" value="Genomic_DNA"/>
</dbReference>
<evidence type="ECO:0000259" key="9">
    <source>
        <dbReference type="PROSITE" id="PS50245"/>
    </source>
</evidence>
<dbReference type="HOGENOM" id="CLU_003115_0_0_1"/>
<dbReference type="GeneID" id="27309501"/>
<keyword evidence="3" id="KW-0493">Microtubule</keyword>
<dbReference type="Gene3D" id="2.30.30.190">
    <property type="entry name" value="CAP Gly-rich-like domain"/>
    <property type="match status" value="1"/>
</dbReference>
<sequence>MNAAGSNLQTPRRLGAPRPSLVGGINTASSPNLSAAAAVARKASLQALTGGSASAKMGGGDGHDIQIGDTVDVPGGMHGTAKFIGPIAGKNGVFLGVELAKQYAHKGKNDGDVDGVRYFATSVPNSGIFLPLHRATKRESIYDEFPPTPTTPSYSSFDLASPNGMPKFSQSVGPGARPPSPSFKPKQGRPSLPRPESPLRKVPTLAPTPGKLPSLSKSQIGTPRPAASPAPGRSVPKSRTPGPYSRNNSRLGVRGDESTETTPTPAVPPTRSSDGSAAGSGASVNSTFTPLTRRSTDNAEDEIKRLKKQLQERDKQLKEQAASLAEMEASLAELENLKGLDDLGGHARNNSGASGLKDADAAQLRAIIREKNERIAMLTAEFDAHRADFRSTIDTLEMASTETERVYEKKVEELLAEIRELQANQEEVSSMTQQIKQVEEIVAELEEGVEDARRSEAEARAEVEFLRGEIERTRAELKQEREKAAEALKSAEAAVGLGSQDSRDKEQMQDEIRGLRAIIHSLSSGGGSPAVERPALNRSVSEGMSLEEQTMMKATIERLEREKKELQGLIERKNFHEEELEREVERLKGIEQRASVISNGLSDRTAVQDKRSSARDSKGTVVNWRGSSGRIEAMAPHAEADTQSVSTGSGILWCEICETSGHDILTCTSIDKVSTNGGNEHDMDALSRHMQKASISSLDPDKPKPLATSLHKKPSIGNLPAASSTPPTAPLPNPYKLGDSVAAGKDGTKDPSKWCALCERDGHDSINCSFEDQFG</sequence>
<dbReference type="InterPro" id="IPR032108">
    <property type="entry name" value="CLIP1_ZNF"/>
</dbReference>
<evidence type="ECO:0000256" key="3">
    <source>
        <dbReference type="ARBA" id="ARBA00022701"/>
    </source>
</evidence>
<evidence type="ECO:0000313" key="11">
    <source>
        <dbReference type="Proteomes" id="UP000053259"/>
    </source>
</evidence>
<dbReference type="AlphaFoldDB" id="A0A0D2ALD9"/>
<dbReference type="PANTHER" id="PTHR18916:SF83">
    <property type="entry name" value="TIP ELONGATION PROTEIN 1"/>
    <property type="match status" value="1"/>
</dbReference>
<gene>
    <name evidence="10" type="ORF">PV09_01528</name>
</gene>
<feature type="compositionally biased region" description="Polar residues" evidence="8">
    <location>
        <begin position="284"/>
        <end position="293"/>
    </location>
</feature>
<dbReference type="Pfam" id="PF16641">
    <property type="entry name" value="CLIP1_ZNF"/>
    <property type="match status" value="1"/>
</dbReference>
<dbReference type="RefSeq" id="XP_016217442.1">
    <property type="nucleotide sequence ID" value="XM_016354430.1"/>
</dbReference>
<evidence type="ECO:0000256" key="1">
    <source>
        <dbReference type="ARBA" id="ARBA00004245"/>
    </source>
</evidence>
<dbReference type="OrthoDB" id="2130750at2759"/>
<evidence type="ECO:0000256" key="8">
    <source>
        <dbReference type="SAM" id="MobiDB-lite"/>
    </source>
</evidence>
<dbReference type="PANTHER" id="PTHR18916">
    <property type="entry name" value="DYNACTIN 1-RELATED MICROTUBULE-BINDING"/>
    <property type="match status" value="1"/>
</dbReference>
<feature type="coiled-coil region" evidence="7">
    <location>
        <begin position="549"/>
        <end position="593"/>
    </location>
</feature>
<feature type="coiled-coil region" evidence="7">
    <location>
        <begin position="361"/>
        <end position="494"/>
    </location>
</feature>
<dbReference type="InParanoid" id="A0A0D2ALD9"/>
<keyword evidence="6" id="KW-0206">Cytoskeleton</keyword>
<dbReference type="STRING" id="253628.A0A0D2ALD9"/>
<dbReference type="SUPFAM" id="SSF74924">
    <property type="entry name" value="Cap-Gly domain"/>
    <property type="match status" value="1"/>
</dbReference>
<evidence type="ECO:0000313" key="10">
    <source>
        <dbReference type="EMBL" id="KIW07573.1"/>
    </source>
</evidence>
<feature type="compositionally biased region" description="Basic and acidic residues" evidence="8">
    <location>
        <begin position="606"/>
        <end position="618"/>
    </location>
</feature>
<feature type="region of interest" description="Disordered" evidence="8">
    <location>
        <begin position="688"/>
        <end position="750"/>
    </location>
</feature>
<feature type="compositionally biased region" description="Low complexity" evidence="8">
    <location>
        <begin position="223"/>
        <end position="235"/>
    </location>
</feature>
<evidence type="ECO:0000256" key="6">
    <source>
        <dbReference type="ARBA" id="ARBA00023212"/>
    </source>
</evidence>
<feature type="region of interest" description="Disordered" evidence="8">
    <location>
        <begin position="142"/>
        <end position="302"/>
    </location>
</feature>
<dbReference type="Pfam" id="PF01302">
    <property type="entry name" value="CAP_GLY"/>
    <property type="match status" value="1"/>
</dbReference>
<dbReference type="VEuPathDB" id="FungiDB:PV09_01528"/>
<evidence type="ECO:0000256" key="2">
    <source>
        <dbReference type="ARBA" id="ARBA00022490"/>
    </source>
</evidence>
<reference evidence="10 11" key="1">
    <citation type="submission" date="2015-01" db="EMBL/GenBank/DDBJ databases">
        <title>The Genome Sequence of Ochroconis gallopava CBS43764.</title>
        <authorList>
            <consortium name="The Broad Institute Genomics Platform"/>
            <person name="Cuomo C."/>
            <person name="de Hoog S."/>
            <person name="Gorbushina A."/>
            <person name="Stielow B."/>
            <person name="Teixiera M."/>
            <person name="Abouelleil A."/>
            <person name="Chapman S.B."/>
            <person name="Priest M."/>
            <person name="Young S.K."/>
            <person name="Wortman J."/>
            <person name="Nusbaum C."/>
            <person name="Birren B."/>
        </authorList>
    </citation>
    <scope>NUCLEOTIDE SEQUENCE [LARGE SCALE GENOMIC DNA]</scope>
    <source>
        <strain evidence="10 11">CBS 43764</strain>
    </source>
</reference>
<keyword evidence="4" id="KW-0677">Repeat</keyword>